<proteinExistence type="predicted"/>
<sequence length="161" mass="17038">MAIPIKLSERDSLVKSASTVLNSKVVCQYSSLLSQLAINATLALVDPAHPDLLDLRSRGGPRLASSDPSGNLEVRRGVECDYGLDVFGRRVAGRGSSWARSGKLRCASQPLMSSAAMLCARAAISAVAKGDEDGNGDSMREEDVKGDWSGMVLILEIFSGI</sequence>
<keyword evidence="2" id="KW-1185">Reference proteome</keyword>
<dbReference type="AlphaFoldDB" id="A0A0E0NCV0"/>
<dbReference type="Gene3D" id="3.30.260.10">
    <property type="entry name" value="TCP-1-like chaperonin intermediate domain"/>
    <property type="match status" value="1"/>
</dbReference>
<dbReference type="STRING" id="4529.A0A0E0NCV0"/>
<dbReference type="Gramene" id="ORUFI02G11800.1">
    <property type="protein sequence ID" value="ORUFI02G11800.1"/>
    <property type="gene ID" value="ORUFI02G11800"/>
</dbReference>
<dbReference type="eggNOG" id="KOG0358">
    <property type="taxonomic scope" value="Eukaryota"/>
</dbReference>
<name>A0A0E0NCV0_ORYRU</name>
<dbReference type="EnsemblPlants" id="ORUFI02G11800.1">
    <property type="protein sequence ID" value="ORUFI02G11800.1"/>
    <property type="gene ID" value="ORUFI02G11800"/>
</dbReference>
<reference evidence="2" key="1">
    <citation type="submission" date="2013-06" db="EMBL/GenBank/DDBJ databases">
        <authorList>
            <person name="Zhao Q."/>
        </authorList>
    </citation>
    <scope>NUCLEOTIDE SEQUENCE</scope>
    <source>
        <strain evidence="2">cv. W1943</strain>
    </source>
</reference>
<reference evidence="1" key="2">
    <citation type="submission" date="2015-06" db="UniProtKB">
        <authorList>
            <consortium name="EnsemblPlants"/>
        </authorList>
    </citation>
    <scope>IDENTIFICATION</scope>
</reference>
<evidence type="ECO:0000313" key="1">
    <source>
        <dbReference type="EnsemblPlants" id="ORUFI02G11800.1"/>
    </source>
</evidence>
<evidence type="ECO:0000313" key="2">
    <source>
        <dbReference type="Proteomes" id="UP000008022"/>
    </source>
</evidence>
<dbReference type="HOGENOM" id="CLU_1436591_0_0_1"/>
<dbReference type="InterPro" id="IPR027410">
    <property type="entry name" value="TCP-1-like_intermed_sf"/>
</dbReference>
<accession>A0A0E0NCV0</accession>
<dbReference type="Proteomes" id="UP000008022">
    <property type="component" value="Unassembled WGS sequence"/>
</dbReference>
<organism evidence="1 2">
    <name type="scientific">Oryza rufipogon</name>
    <name type="common">Brownbeard rice</name>
    <name type="synonym">Asian wild rice</name>
    <dbReference type="NCBI Taxonomy" id="4529"/>
    <lineage>
        <taxon>Eukaryota</taxon>
        <taxon>Viridiplantae</taxon>
        <taxon>Streptophyta</taxon>
        <taxon>Embryophyta</taxon>
        <taxon>Tracheophyta</taxon>
        <taxon>Spermatophyta</taxon>
        <taxon>Magnoliopsida</taxon>
        <taxon>Liliopsida</taxon>
        <taxon>Poales</taxon>
        <taxon>Poaceae</taxon>
        <taxon>BOP clade</taxon>
        <taxon>Oryzoideae</taxon>
        <taxon>Oryzeae</taxon>
        <taxon>Oryzinae</taxon>
        <taxon>Oryza</taxon>
    </lineage>
</organism>
<protein>
    <submittedName>
        <fullName evidence="1">Uncharacterized protein</fullName>
    </submittedName>
</protein>
<dbReference type="SUPFAM" id="SSF54849">
    <property type="entry name" value="GroEL-intermediate domain like"/>
    <property type="match status" value="1"/>
</dbReference>